<feature type="transmembrane region" description="Helical" evidence="6">
    <location>
        <begin position="61"/>
        <end position="79"/>
    </location>
</feature>
<evidence type="ECO:0000256" key="1">
    <source>
        <dbReference type="ARBA" id="ARBA00004651"/>
    </source>
</evidence>
<feature type="transmembrane region" description="Helical" evidence="6">
    <location>
        <begin position="140"/>
        <end position="158"/>
    </location>
</feature>
<keyword evidence="4 6" id="KW-1133">Transmembrane helix</keyword>
<keyword evidence="3 6" id="KW-0812">Transmembrane</keyword>
<feature type="transmembrane region" description="Helical" evidence="6">
    <location>
        <begin position="310"/>
        <end position="330"/>
    </location>
</feature>
<feature type="transmembrane region" description="Helical" evidence="6">
    <location>
        <begin position="32"/>
        <end position="49"/>
    </location>
</feature>
<feature type="transmembrane region" description="Helical" evidence="6">
    <location>
        <begin position="110"/>
        <end position="133"/>
    </location>
</feature>
<evidence type="ECO:0000256" key="6">
    <source>
        <dbReference type="SAM" id="Phobius"/>
    </source>
</evidence>
<accession>A0A4R6LJJ0</accession>
<dbReference type="CDD" id="cd06579">
    <property type="entry name" value="TM_PBP1_transp_AraH_like"/>
    <property type="match status" value="1"/>
</dbReference>
<evidence type="ECO:0000256" key="5">
    <source>
        <dbReference type="ARBA" id="ARBA00023136"/>
    </source>
</evidence>
<feature type="transmembrane region" description="Helical" evidence="6">
    <location>
        <begin position="231"/>
        <end position="252"/>
    </location>
</feature>
<proteinExistence type="predicted"/>
<keyword evidence="5 6" id="KW-0472">Membrane</keyword>
<evidence type="ECO:0000313" key="7">
    <source>
        <dbReference type="EMBL" id="TDO83416.1"/>
    </source>
</evidence>
<comment type="caution">
    <text evidence="7">The sequence shown here is derived from an EMBL/GenBank/DDBJ whole genome shotgun (WGS) entry which is preliminary data.</text>
</comment>
<protein>
    <submittedName>
        <fullName evidence="7">Monosaccharide ABC transporter membrane protein (CUT2 family)</fullName>
    </submittedName>
</protein>
<gene>
    <name evidence="7" type="ORF">DFR79_12547</name>
</gene>
<dbReference type="InterPro" id="IPR001851">
    <property type="entry name" value="ABC_transp_permease"/>
</dbReference>
<dbReference type="GO" id="GO:0022857">
    <property type="term" value="F:transmembrane transporter activity"/>
    <property type="evidence" value="ECO:0007669"/>
    <property type="project" value="InterPro"/>
</dbReference>
<dbReference type="PANTHER" id="PTHR32196">
    <property type="entry name" value="ABC TRANSPORTER PERMEASE PROTEIN YPHD-RELATED-RELATED"/>
    <property type="match status" value="1"/>
</dbReference>
<evidence type="ECO:0000256" key="4">
    <source>
        <dbReference type="ARBA" id="ARBA00022989"/>
    </source>
</evidence>
<feature type="transmembrane region" description="Helical" evidence="6">
    <location>
        <begin position="272"/>
        <end position="298"/>
    </location>
</feature>
<dbReference type="Proteomes" id="UP000295064">
    <property type="component" value="Unassembled WGS sequence"/>
</dbReference>
<evidence type="ECO:0000256" key="3">
    <source>
        <dbReference type="ARBA" id="ARBA00022692"/>
    </source>
</evidence>
<evidence type="ECO:0000313" key="8">
    <source>
        <dbReference type="Proteomes" id="UP000295064"/>
    </source>
</evidence>
<comment type="subcellular location">
    <subcellularLocation>
        <location evidence="1">Cell membrane</location>
        <topology evidence="1">Multi-pass membrane protein</topology>
    </subcellularLocation>
</comment>
<feature type="transmembrane region" description="Helical" evidence="6">
    <location>
        <begin position="86"/>
        <end position="104"/>
    </location>
</feature>
<reference evidence="7 8" key="1">
    <citation type="submission" date="2019-03" db="EMBL/GenBank/DDBJ databases">
        <title>Subsurface microbial communities from deep shales in Ohio and West Virginia, USA.</title>
        <authorList>
            <person name="Wrighton K."/>
        </authorList>
    </citation>
    <scope>NUCLEOTIDE SEQUENCE [LARGE SCALE GENOMIC DNA]</scope>
    <source>
        <strain evidence="7 8">MA284_T2</strain>
    </source>
</reference>
<dbReference type="EMBL" id="SNWX01000025">
    <property type="protein sequence ID" value="TDO83416.1"/>
    <property type="molecule type" value="Genomic_DNA"/>
</dbReference>
<dbReference type="Pfam" id="PF02653">
    <property type="entry name" value="BPD_transp_2"/>
    <property type="match status" value="1"/>
</dbReference>
<dbReference type="OrthoDB" id="9815820at2"/>
<evidence type="ECO:0000256" key="2">
    <source>
        <dbReference type="ARBA" id="ARBA00022475"/>
    </source>
</evidence>
<organism evidence="7 8">
    <name type="scientific">Halanaerobium saccharolyticum</name>
    <dbReference type="NCBI Taxonomy" id="43595"/>
    <lineage>
        <taxon>Bacteria</taxon>
        <taxon>Bacillati</taxon>
        <taxon>Bacillota</taxon>
        <taxon>Clostridia</taxon>
        <taxon>Halanaerobiales</taxon>
        <taxon>Halanaerobiaceae</taxon>
        <taxon>Halanaerobium</taxon>
    </lineage>
</organism>
<dbReference type="GO" id="GO:0005886">
    <property type="term" value="C:plasma membrane"/>
    <property type="evidence" value="ECO:0007669"/>
    <property type="project" value="UniProtKB-SubCell"/>
</dbReference>
<sequence length="335" mass="35514">MADNNPQKGNLDNESQISPGTKFKELLRKKEFGVFLALLLIGLFFTIMTDRFLTVGNLMNVLRQTAVLGIITVGMTMLITSQEFDLSVGSIYALTPIIAGLLVRDFGLNIWVAVIITAGVAVIAGLINGFITVKIGIPSFITTLGTMMFFRGLTLILSDGWPIAGLPDSAFYSIVGGQFFSIPMQSIWFIIIVLIGYVVFERSKFGYKIFATGGNKEAAQLSGINTDKIKMICFILTALTATFAGLTDLGYLGSVSPTQGSGLELEVIAASVIGGTALFGGSGSIVGAFLGASIMGVVRNGLTLIGTSAYFKQALIGLVIVLAVIVNVKYTSNSE</sequence>
<dbReference type="RefSeq" id="WP_133515824.1">
    <property type="nucleotide sequence ID" value="NZ_SNWX01000025.1"/>
</dbReference>
<keyword evidence="2" id="KW-1003">Cell membrane</keyword>
<feature type="transmembrane region" description="Helical" evidence="6">
    <location>
        <begin position="178"/>
        <end position="200"/>
    </location>
</feature>
<dbReference type="AlphaFoldDB" id="A0A4R6LJJ0"/>
<name>A0A4R6LJJ0_9FIRM</name>